<dbReference type="Proteomes" id="UP001199424">
    <property type="component" value="Unassembled WGS sequence"/>
</dbReference>
<evidence type="ECO:0000256" key="9">
    <source>
        <dbReference type="ARBA" id="ARBA00023229"/>
    </source>
</evidence>
<evidence type="ECO:0000256" key="6">
    <source>
        <dbReference type="ARBA" id="ARBA00022842"/>
    </source>
</evidence>
<dbReference type="InterPro" id="IPR020826">
    <property type="entry name" value="Transketolase_BS"/>
</dbReference>
<dbReference type="InterPro" id="IPR005477">
    <property type="entry name" value="Dxylulose-5-P_synthase"/>
</dbReference>
<dbReference type="InterPro" id="IPR009014">
    <property type="entry name" value="Transketo_C/PFOR_II"/>
</dbReference>
<feature type="binding site" evidence="10">
    <location>
        <begin position="147"/>
        <end position="148"/>
    </location>
    <ligand>
        <name>thiamine diphosphate</name>
        <dbReference type="ChEBI" id="CHEBI:58937"/>
    </ligand>
</feature>
<dbReference type="RefSeq" id="WP_308448239.1">
    <property type="nucleotide sequence ID" value="NZ_JAJEQC010000001.1"/>
</dbReference>
<evidence type="ECO:0000313" key="13">
    <source>
        <dbReference type="Proteomes" id="UP001199424"/>
    </source>
</evidence>
<keyword evidence="8 10" id="KW-0786">Thiamine pyrophosphate</keyword>
<dbReference type="Pfam" id="PF13292">
    <property type="entry name" value="DXP_synthase_N"/>
    <property type="match status" value="1"/>
</dbReference>
<dbReference type="GO" id="GO:0030976">
    <property type="term" value="F:thiamine pyrophosphate binding"/>
    <property type="evidence" value="ECO:0007669"/>
    <property type="project" value="UniProtKB-UniRule"/>
</dbReference>
<dbReference type="EMBL" id="JAJEQC010000001">
    <property type="protein sequence ID" value="MCC2135600.1"/>
    <property type="molecule type" value="Genomic_DNA"/>
</dbReference>
<dbReference type="CDD" id="cd02007">
    <property type="entry name" value="TPP_DXS"/>
    <property type="match status" value="1"/>
</dbReference>
<dbReference type="GO" id="GO:0016114">
    <property type="term" value="P:terpenoid biosynthetic process"/>
    <property type="evidence" value="ECO:0007669"/>
    <property type="project" value="UniProtKB-UniRule"/>
</dbReference>
<dbReference type="Gene3D" id="3.40.50.970">
    <property type="match status" value="2"/>
</dbReference>
<dbReference type="SUPFAM" id="SSF52518">
    <property type="entry name" value="Thiamin diphosphate-binding fold (THDP-binding)"/>
    <property type="match status" value="1"/>
</dbReference>
<dbReference type="GO" id="GO:0005829">
    <property type="term" value="C:cytosol"/>
    <property type="evidence" value="ECO:0007669"/>
    <property type="project" value="TreeGrafter"/>
</dbReference>
<dbReference type="HAMAP" id="MF_00315">
    <property type="entry name" value="DXP_synth"/>
    <property type="match status" value="1"/>
</dbReference>
<dbReference type="GO" id="GO:0019288">
    <property type="term" value="P:isopentenyl diphosphate biosynthetic process, methylerythritol 4-phosphate pathway"/>
    <property type="evidence" value="ECO:0007669"/>
    <property type="project" value="TreeGrafter"/>
</dbReference>
<dbReference type="PROSITE" id="PS00801">
    <property type="entry name" value="TRANSKETOLASE_1"/>
    <property type="match status" value="1"/>
</dbReference>
<evidence type="ECO:0000256" key="7">
    <source>
        <dbReference type="ARBA" id="ARBA00022977"/>
    </source>
</evidence>
<keyword evidence="4 10" id="KW-0808">Transferase</keyword>
<dbReference type="Gene3D" id="3.40.50.920">
    <property type="match status" value="1"/>
</dbReference>
<sequence length="630" mass="69166">MSRLLSKIKAPNDVKKLAANELPELCDEIREEIISTVADNGGHLASNLGVVELTVALHRVFTLPEDCIVWDVGHQSYAHKLLTGREEAFSTLRREDGLSGFPSREESDCDPFTTGHSSASISSALGLSVAKALAGDPGHVIAVIGDGALTGGLAYEGLNNAGRINRNMIVILNDNAMSISRNVGSIARYLSYVRAKPGYLNAKDSVEAALCRVPKVGEHMAAEVRRVKNQIKKNIFNTTIFQDLGFNYYGPFDGHDLRTLTSVLTMARDMDKPVLIHIRTYKGRGYKYAENAPSVYHGLAAFDREKGAGEAIAKGFSHAFGETMCTIAGVNEKLCAVTAAMESGTGLTDFREKYRSRFFDVGIAEEHAVTFCAGLARGGMIPVFAVYSTFLQRAYDQLIHDGALQHLKIILAVDRAGVVGEDGQTHQGVFDAAFLRTVPDIHVYAPTYYDELSDNLDDCIKGENHLYAIRYPRGKELYRPENYTLSGKPFYVFGTEDASATLVTYGRMFSFACEAAETLEKEGIKRRIVKLNRIVPIDPKAVEAVLRCPTVLFFEEGVRQGGIAEEFGAMLLDRNFRGHYEVHAIENGFIKHAPMFRTLHKLGLDVEGMVNAVHTALQIAEKKDGKAVSI</sequence>
<evidence type="ECO:0000256" key="2">
    <source>
        <dbReference type="ARBA" id="ARBA00011081"/>
    </source>
</evidence>
<feature type="binding site" evidence="10">
    <location>
        <position position="146"/>
    </location>
    <ligand>
        <name>Mg(2+)</name>
        <dbReference type="ChEBI" id="CHEBI:18420"/>
    </ligand>
</feature>
<feature type="binding site" evidence="10">
    <location>
        <position position="74"/>
    </location>
    <ligand>
        <name>thiamine diphosphate</name>
        <dbReference type="ChEBI" id="CHEBI:58937"/>
    </ligand>
</feature>
<feature type="binding site" evidence="10">
    <location>
        <position position="286"/>
    </location>
    <ligand>
        <name>thiamine diphosphate</name>
        <dbReference type="ChEBI" id="CHEBI:58937"/>
    </ligand>
</feature>
<comment type="pathway">
    <text evidence="1 10">Metabolic intermediate biosynthesis; 1-deoxy-D-xylulose 5-phosphate biosynthesis; 1-deoxy-D-xylulose 5-phosphate from D-glyceraldehyde 3-phosphate and pyruvate: step 1/1.</text>
</comment>
<keyword evidence="6 10" id="KW-0460">Magnesium</keyword>
<name>A0AAE3AF62_9FIRM</name>
<evidence type="ECO:0000256" key="5">
    <source>
        <dbReference type="ARBA" id="ARBA00022723"/>
    </source>
</evidence>
<comment type="cofactor">
    <cofactor evidence="10">
        <name>Mg(2+)</name>
        <dbReference type="ChEBI" id="CHEBI:18420"/>
    </cofactor>
    <text evidence="10">Binds 1 Mg(2+) ion per subunit.</text>
</comment>
<comment type="caution">
    <text evidence="12">The sequence shown here is derived from an EMBL/GenBank/DDBJ whole genome shotgun (WGS) entry which is preliminary data.</text>
</comment>
<dbReference type="PANTHER" id="PTHR43322:SF5">
    <property type="entry name" value="1-DEOXY-D-XYLULOSE-5-PHOSPHATE SYNTHASE, CHLOROPLASTIC"/>
    <property type="match status" value="1"/>
</dbReference>
<evidence type="ECO:0000256" key="8">
    <source>
        <dbReference type="ARBA" id="ARBA00023052"/>
    </source>
</evidence>
<dbReference type="InterPro" id="IPR033248">
    <property type="entry name" value="Transketolase_C"/>
</dbReference>
<feature type="binding site" evidence="10">
    <location>
        <position position="175"/>
    </location>
    <ligand>
        <name>Mg(2+)</name>
        <dbReference type="ChEBI" id="CHEBI:18420"/>
    </ligand>
</feature>
<comment type="similarity">
    <text evidence="2 10">Belongs to the transketolase family. DXPS subfamily.</text>
</comment>
<protein>
    <recommendedName>
        <fullName evidence="10">1-deoxy-D-xylulose-5-phosphate synthase</fullName>
        <ecNumber evidence="10">2.2.1.7</ecNumber>
    </recommendedName>
    <alternativeName>
        <fullName evidence="10">1-deoxyxylulose-5-phosphate synthase</fullName>
        <shortName evidence="10">DXP synthase</shortName>
        <shortName evidence="10">DXPS</shortName>
    </alternativeName>
</protein>
<reference evidence="12" key="1">
    <citation type="submission" date="2021-10" db="EMBL/GenBank/DDBJ databases">
        <title>Anaerobic single-cell dispensing facilitates the cultivation of human gut bacteria.</title>
        <authorList>
            <person name="Afrizal A."/>
        </authorList>
    </citation>
    <scope>NUCLEOTIDE SEQUENCE</scope>
    <source>
        <strain evidence="12">CLA-AA-H250</strain>
    </source>
</reference>
<dbReference type="InterPro" id="IPR049557">
    <property type="entry name" value="Transketolase_CS"/>
</dbReference>
<dbReference type="Pfam" id="PF02779">
    <property type="entry name" value="Transket_pyr"/>
    <property type="match status" value="1"/>
</dbReference>
<evidence type="ECO:0000256" key="10">
    <source>
        <dbReference type="HAMAP-Rule" id="MF_00315"/>
    </source>
</evidence>
<keyword evidence="9 10" id="KW-0414">Isoprene biosynthesis</keyword>
<dbReference type="GO" id="GO:0008661">
    <property type="term" value="F:1-deoxy-D-xylulose-5-phosphate synthase activity"/>
    <property type="evidence" value="ECO:0007669"/>
    <property type="project" value="UniProtKB-UniRule"/>
</dbReference>
<feature type="binding site" evidence="10">
    <location>
        <position position="175"/>
    </location>
    <ligand>
        <name>thiamine diphosphate</name>
        <dbReference type="ChEBI" id="CHEBI:58937"/>
    </ligand>
</feature>
<evidence type="ECO:0000259" key="11">
    <source>
        <dbReference type="SMART" id="SM00861"/>
    </source>
</evidence>
<dbReference type="NCBIfam" id="NF003933">
    <property type="entry name" value="PRK05444.2-2"/>
    <property type="match status" value="1"/>
</dbReference>
<dbReference type="AlphaFoldDB" id="A0AAE3AF62"/>
<dbReference type="GO" id="GO:0009228">
    <property type="term" value="P:thiamine biosynthetic process"/>
    <property type="evidence" value="ECO:0007669"/>
    <property type="project" value="UniProtKB-UniRule"/>
</dbReference>
<evidence type="ECO:0000313" key="12">
    <source>
        <dbReference type="EMBL" id="MCC2135600.1"/>
    </source>
</evidence>
<organism evidence="12 13">
    <name type="scientific">Hominenteromicrobium mulieris</name>
    <dbReference type="NCBI Taxonomy" id="2885357"/>
    <lineage>
        <taxon>Bacteria</taxon>
        <taxon>Bacillati</taxon>
        <taxon>Bacillota</taxon>
        <taxon>Clostridia</taxon>
        <taxon>Eubacteriales</taxon>
        <taxon>Oscillospiraceae</taxon>
        <taxon>Hominenteromicrobium</taxon>
    </lineage>
</organism>
<dbReference type="PROSITE" id="PS00802">
    <property type="entry name" value="TRANSKETOLASE_2"/>
    <property type="match status" value="1"/>
</dbReference>
<dbReference type="NCBIfam" id="TIGR00204">
    <property type="entry name" value="dxs"/>
    <property type="match status" value="1"/>
</dbReference>
<feature type="binding site" evidence="10">
    <location>
        <begin position="115"/>
        <end position="117"/>
    </location>
    <ligand>
        <name>thiamine diphosphate</name>
        <dbReference type="ChEBI" id="CHEBI:58937"/>
    </ligand>
</feature>
<comment type="subunit">
    <text evidence="3 10">Homodimer.</text>
</comment>
<comment type="catalytic activity">
    <reaction evidence="10">
        <text>D-glyceraldehyde 3-phosphate + pyruvate + H(+) = 1-deoxy-D-xylulose 5-phosphate + CO2</text>
        <dbReference type="Rhea" id="RHEA:12605"/>
        <dbReference type="ChEBI" id="CHEBI:15361"/>
        <dbReference type="ChEBI" id="CHEBI:15378"/>
        <dbReference type="ChEBI" id="CHEBI:16526"/>
        <dbReference type="ChEBI" id="CHEBI:57792"/>
        <dbReference type="ChEBI" id="CHEBI:59776"/>
        <dbReference type="EC" id="2.2.1.7"/>
    </reaction>
</comment>
<comment type="cofactor">
    <cofactor evidence="10">
        <name>thiamine diphosphate</name>
        <dbReference type="ChEBI" id="CHEBI:58937"/>
    </cofactor>
    <text evidence="10">Binds 1 thiamine pyrophosphate per subunit.</text>
</comment>
<gene>
    <name evidence="10 12" type="primary">dxs</name>
    <name evidence="12" type="ORF">LKD31_01015</name>
</gene>
<accession>A0AAE3AF62</accession>
<dbReference type="InterPro" id="IPR005475">
    <property type="entry name" value="Transketolase-like_Pyr-bd"/>
</dbReference>
<dbReference type="EC" id="2.2.1.7" evidence="10"/>
<keyword evidence="13" id="KW-1185">Reference proteome</keyword>
<dbReference type="SUPFAM" id="SSF52922">
    <property type="entry name" value="TK C-terminal domain-like"/>
    <property type="match status" value="1"/>
</dbReference>
<feature type="domain" description="Transketolase-like pyrimidine-binding" evidence="11">
    <location>
        <begin position="314"/>
        <end position="479"/>
    </location>
</feature>
<evidence type="ECO:0000256" key="4">
    <source>
        <dbReference type="ARBA" id="ARBA00022679"/>
    </source>
</evidence>
<dbReference type="PANTHER" id="PTHR43322">
    <property type="entry name" value="1-D-DEOXYXYLULOSE 5-PHOSPHATE SYNTHASE-RELATED"/>
    <property type="match status" value="1"/>
</dbReference>
<keyword evidence="7 10" id="KW-0784">Thiamine biosynthesis</keyword>
<dbReference type="InterPro" id="IPR029061">
    <property type="entry name" value="THDP-binding"/>
</dbReference>
<dbReference type="SMART" id="SM00861">
    <property type="entry name" value="Transket_pyr"/>
    <property type="match status" value="1"/>
</dbReference>
<comment type="function">
    <text evidence="10">Catalyzes the acyloin condensation reaction between C atoms 2 and 3 of pyruvate and glyceraldehyde 3-phosphate to yield 1-deoxy-D-xylulose-5-phosphate (DXP).</text>
</comment>
<keyword evidence="5 10" id="KW-0479">Metal-binding</keyword>
<proteinExistence type="inferred from homology"/>
<evidence type="ECO:0000256" key="1">
    <source>
        <dbReference type="ARBA" id="ARBA00004980"/>
    </source>
</evidence>
<dbReference type="CDD" id="cd07033">
    <property type="entry name" value="TPP_PYR_DXS_TK_like"/>
    <property type="match status" value="1"/>
</dbReference>
<dbReference type="Pfam" id="PF02780">
    <property type="entry name" value="Transketolase_C"/>
    <property type="match status" value="1"/>
</dbReference>
<feature type="binding site" evidence="10">
    <location>
        <position position="365"/>
    </location>
    <ligand>
        <name>thiamine diphosphate</name>
        <dbReference type="ChEBI" id="CHEBI:58937"/>
    </ligand>
</feature>
<evidence type="ECO:0000256" key="3">
    <source>
        <dbReference type="ARBA" id="ARBA00011738"/>
    </source>
</evidence>
<dbReference type="GO" id="GO:0000287">
    <property type="term" value="F:magnesium ion binding"/>
    <property type="evidence" value="ECO:0007669"/>
    <property type="project" value="UniProtKB-UniRule"/>
</dbReference>